<dbReference type="InterPro" id="IPR007527">
    <property type="entry name" value="Znf_SWIM"/>
</dbReference>
<accession>A0A3M8CK22</accession>
<sequence>MLQRELTREQAIQTGEHILDLMEGHILERGYTYFSNGVVFNTRVEDGKLLKSDVQGTQIYHVSLHLDVVQESTCTCPYSRLCKHIAATFFQMYSVFDNPRHYLTRAQQPRLAKYSPPMLAPAFKSGIRNLTQSETSESLHSPLQPESSVNQWWTFFESWTRNLFAAMESFRASSELLSSYENILGIASKWPENRAQLFAVHATLFHLLKLQEFVQTKRQSYWFHDLSQTAERLLLQLEGILYYLDAQQLFATDLTDLEETKNLVQTWKYMEPTSLYWSYAYQMLWWELLQKPEWTTEEANELNRLIHLPETTDAEKEKYRMLLGHFLVMMKEDQAALDIWLPNERLSLTFYLPYVKSFARNNDWPRFLAWIDRLERLVGEADAQHYRLVTTVWREAMRQLGRGQECGKKLKKFLPGSFQEYASYLYENQQYKDWVDLQLSYRVPFTDIQAWQIKQVEEAAPHLLFPFYLQEINRLIGERSRTSYKEAIKLLKKVRSIYSKVNQEAHWGSYLDQLSTKYNRLRAFQEELRRGNLNL</sequence>
<proteinExistence type="predicted"/>
<dbReference type="PROSITE" id="PS50966">
    <property type="entry name" value="ZF_SWIM"/>
    <property type="match status" value="1"/>
</dbReference>
<reference evidence="3 4" key="1">
    <citation type="submission" date="2018-10" db="EMBL/GenBank/DDBJ databases">
        <title>Phylogenomics of Brevibacillus.</title>
        <authorList>
            <person name="Dunlap C."/>
        </authorList>
    </citation>
    <scope>NUCLEOTIDE SEQUENCE [LARGE SCALE GENOMIC DNA]</scope>
    <source>
        <strain evidence="3 4">JCM 12215</strain>
    </source>
</reference>
<gene>
    <name evidence="3" type="ORF">EDM52_06370</name>
</gene>
<keyword evidence="4" id="KW-1185">Reference proteome</keyword>
<keyword evidence="1" id="KW-0863">Zinc-finger</keyword>
<comment type="caution">
    <text evidence="3">The sequence shown here is derived from an EMBL/GenBank/DDBJ whole genome shotgun (WGS) entry which is preliminary data.</text>
</comment>
<dbReference type="Proteomes" id="UP000282028">
    <property type="component" value="Unassembled WGS sequence"/>
</dbReference>
<name>A0A3M8CK22_9BACL</name>
<evidence type="ECO:0000313" key="3">
    <source>
        <dbReference type="EMBL" id="RNB75215.1"/>
    </source>
</evidence>
<evidence type="ECO:0000259" key="2">
    <source>
        <dbReference type="PROSITE" id="PS50966"/>
    </source>
</evidence>
<evidence type="ECO:0000313" key="4">
    <source>
        <dbReference type="Proteomes" id="UP000282028"/>
    </source>
</evidence>
<organism evidence="3 4">
    <name type="scientific">Brevibacillus invocatus</name>
    <dbReference type="NCBI Taxonomy" id="173959"/>
    <lineage>
        <taxon>Bacteria</taxon>
        <taxon>Bacillati</taxon>
        <taxon>Bacillota</taxon>
        <taxon>Bacilli</taxon>
        <taxon>Bacillales</taxon>
        <taxon>Paenibacillaceae</taxon>
        <taxon>Brevibacillus</taxon>
    </lineage>
</organism>
<keyword evidence="1" id="KW-0862">Zinc</keyword>
<keyword evidence="1" id="KW-0479">Metal-binding</keyword>
<dbReference type="RefSeq" id="WP_122908200.1">
    <property type="nucleotide sequence ID" value="NZ_CBCSBE010000001.1"/>
</dbReference>
<evidence type="ECO:0000256" key="1">
    <source>
        <dbReference type="PROSITE-ProRule" id="PRU00325"/>
    </source>
</evidence>
<feature type="domain" description="SWIM-type" evidence="2">
    <location>
        <begin position="60"/>
        <end position="93"/>
    </location>
</feature>
<dbReference type="OrthoDB" id="7593573at2"/>
<protein>
    <recommendedName>
        <fullName evidence="2">SWIM-type domain-containing protein</fullName>
    </recommendedName>
</protein>
<dbReference type="Pfam" id="PF04434">
    <property type="entry name" value="SWIM"/>
    <property type="match status" value="1"/>
</dbReference>
<dbReference type="GO" id="GO:0008270">
    <property type="term" value="F:zinc ion binding"/>
    <property type="evidence" value="ECO:0007669"/>
    <property type="project" value="UniProtKB-KW"/>
</dbReference>
<dbReference type="AlphaFoldDB" id="A0A3M8CK22"/>
<dbReference type="EMBL" id="RHHR01000010">
    <property type="protein sequence ID" value="RNB75215.1"/>
    <property type="molecule type" value="Genomic_DNA"/>
</dbReference>